<dbReference type="CDD" id="cd07389">
    <property type="entry name" value="MPP_PhoD"/>
    <property type="match status" value="1"/>
</dbReference>
<keyword evidence="4" id="KW-1185">Reference proteome</keyword>
<dbReference type="InterPro" id="IPR038607">
    <property type="entry name" value="PhoD-like_sf"/>
</dbReference>
<evidence type="ECO:0000256" key="1">
    <source>
        <dbReference type="SAM" id="SignalP"/>
    </source>
</evidence>
<dbReference type="RefSeq" id="WP_377508704.1">
    <property type="nucleotide sequence ID" value="NZ_JBHULU010000020.1"/>
</dbReference>
<proteinExistence type="predicted"/>
<dbReference type="SUPFAM" id="SSF56300">
    <property type="entry name" value="Metallo-dependent phosphatases"/>
    <property type="match status" value="1"/>
</dbReference>
<feature type="signal peptide" evidence="1">
    <location>
        <begin position="1"/>
        <end position="20"/>
    </location>
</feature>
<dbReference type="Gene3D" id="3.60.21.70">
    <property type="entry name" value="PhoD-like phosphatase"/>
    <property type="match status" value="1"/>
</dbReference>
<reference evidence="4" key="1">
    <citation type="journal article" date="2019" name="Int. J. Syst. Evol. Microbiol.">
        <title>The Global Catalogue of Microorganisms (GCM) 10K type strain sequencing project: providing services to taxonomists for standard genome sequencing and annotation.</title>
        <authorList>
            <consortium name="The Broad Institute Genomics Platform"/>
            <consortium name="The Broad Institute Genome Sequencing Center for Infectious Disease"/>
            <person name="Wu L."/>
            <person name="Ma J."/>
        </authorList>
    </citation>
    <scope>NUCLEOTIDE SEQUENCE [LARGE SCALE GENOMIC DNA]</scope>
    <source>
        <strain evidence="4">KCTC 42498</strain>
    </source>
</reference>
<protein>
    <submittedName>
        <fullName evidence="3">Alkaline phosphatase D family protein</fullName>
        <ecNumber evidence="3">3.1.3.1</ecNumber>
    </submittedName>
</protein>
<feature type="domain" description="PhoD-like phosphatase metallophosphatase" evidence="2">
    <location>
        <begin position="53"/>
        <end position="269"/>
    </location>
</feature>
<evidence type="ECO:0000313" key="3">
    <source>
        <dbReference type="EMBL" id="MFD2514957.1"/>
    </source>
</evidence>
<name>A0ABW5IMR2_9BACT</name>
<dbReference type="PANTHER" id="PTHR33987">
    <property type="entry name" value="CALCINEURIN-LIKE METALLO-PHOSPHOESTERASE SUPERFAMILY PROTEIN"/>
    <property type="match status" value="1"/>
</dbReference>
<dbReference type="EC" id="3.1.3.1" evidence="3"/>
<keyword evidence="3" id="KW-0378">Hydrolase</keyword>
<keyword evidence="1" id="KW-0732">Signal</keyword>
<evidence type="ECO:0000313" key="4">
    <source>
        <dbReference type="Proteomes" id="UP001597544"/>
    </source>
</evidence>
<dbReference type="Proteomes" id="UP001597544">
    <property type="component" value="Unassembled WGS sequence"/>
</dbReference>
<dbReference type="Pfam" id="PF09423">
    <property type="entry name" value="PhoD"/>
    <property type="match status" value="1"/>
</dbReference>
<accession>A0ABW5IMR2</accession>
<evidence type="ECO:0000259" key="2">
    <source>
        <dbReference type="Pfam" id="PF09423"/>
    </source>
</evidence>
<dbReference type="GO" id="GO:0004035">
    <property type="term" value="F:alkaline phosphatase activity"/>
    <property type="evidence" value="ECO:0007669"/>
    <property type="project" value="UniProtKB-EC"/>
</dbReference>
<organism evidence="3 4">
    <name type="scientific">Pontibacter locisalis</name>
    <dbReference type="NCBI Taxonomy" id="1719035"/>
    <lineage>
        <taxon>Bacteria</taxon>
        <taxon>Pseudomonadati</taxon>
        <taxon>Bacteroidota</taxon>
        <taxon>Cytophagia</taxon>
        <taxon>Cytophagales</taxon>
        <taxon>Hymenobacteraceae</taxon>
        <taxon>Pontibacter</taxon>
    </lineage>
</organism>
<dbReference type="InterPro" id="IPR029052">
    <property type="entry name" value="Metallo-depent_PP-like"/>
</dbReference>
<sequence>MKLALTLGFIFLLNLPELNAQDIPASPEQEKPHTENHIRIAFGSCNDQREAQPLWPSIVNAKPDLWVWLGDNIYADTRDMQNMALDYQLQLQQEGYQRLLATTPVTGIWDDHDFGYDNAGGDFDKKAISQQLFLDFMGVPRDAAVREQQGIYRSYELGEGDKKVKILLLDVRYFRDNLYDIFGLYLPNWTGDVLGEAQWQWLEQELKESDAAVNIIASGLQVLPTGKAYTNWSAFPAARERLLSLLERTRPSAPIILSGDRHVGELSKMDLRGLNYPLYEVTSSGMTHFRNPADGGNNYRIGKQVGALNFGILDIYWKDDATIISMQIRGKEDHILLENEVIFPAEKK</sequence>
<feature type="chain" id="PRO_5045733454" evidence="1">
    <location>
        <begin position="21"/>
        <end position="348"/>
    </location>
</feature>
<dbReference type="EMBL" id="JBHULU010000020">
    <property type="protein sequence ID" value="MFD2514957.1"/>
    <property type="molecule type" value="Genomic_DNA"/>
</dbReference>
<dbReference type="InterPro" id="IPR018946">
    <property type="entry name" value="PhoD-like_MPP"/>
</dbReference>
<gene>
    <name evidence="3" type="ORF">ACFSRY_13855</name>
</gene>
<comment type="caution">
    <text evidence="3">The sequence shown here is derived from an EMBL/GenBank/DDBJ whole genome shotgun (WGS) entry which is preliminary data.</text>
</comment>
<dbReference type="PANTHER" id="PTHR33987:SF1">
    <property type="entry name" value="CALCINEURIN-LIKE METALLO-PHOSPHOESTERASE SUPERFAMILY PROTEIN"/>
    <property type="match status" value="1"/>
</dbReference>